<evidence type="ECO:0000313" key="1">
    <source>
        <dbReference type="EMBL" id="MBW76596.1"/>
    </source>
</evidence>
<dbReference type="EMBL" id="GGFL01012418">
    <property type="protein sequence ID" value="MBW76596.1"/>
    <property type="molecule type" value="Transcribed_RNA"/>
</dbReference>
<accession>A0A2M4DGD2</accession>
<name>A0A2M4DGD2_ANODA</name>
<reference evidence="1" key="1">
    <citation type="submission" date="2018-01" db="EMBL/GenBank/DDBJ databases">
        <title>An insight into the sialome of Amazonian anophelines.</title>
        <authorList>
            <person name="Ribeiro J.M."/>
            <person name="Scarpassa V."/>
            <person name="Calvo E."/>
        </authorList>
    </citation>
    <scope>NUCLEOTIDE SEQUENCE</scope>
</reference>
<protein>
    <submittedName>
        <fullName evidence="1">Putative secreted protein</fullName>
    </submittedName>
</protein>
<dbReference type="AlphaFoldDB" id="A0A2M4DGD2"/>
<proteinExistence type="predicted"/>
<organism evidence="1">
    <name type="scientific">Anopheles darlingi</name>
    <name type="common">Mosquito</name>
    <dbReference type="NCBI Taxonomy" id="43151"/>
    <lineage>
        <taxon>Eukaryota</taxon>
        <taxon>Metazoa</taxon>
        <taxon>Ecdysozoa</taxon>
        <taxon>Arthropoda</taxon>
        <taxon>Hexapoda</taxon>
        <taxon>Insecta</taxon>
        <taxon>Pterygota</taxon>
        <taxon>Neoptera</taxon>
        <taxon>Endopterygota</taxon>
        <taxon>Diptera</taxon>
        <taxon>Nematocera</taxon>
        <taxon>Culicoidea</taxon>
        <taxon>Culicidae</taxon>
        <taxon>Anophelinae</taxon>
        <taxon>Anopheles</taxon>
    </lineage>
</organism>
<sequence length="89" mass="9837">MLLVFLLLLLRLPAPLLLLAAAALLLLAFRALTLALSVGLPAPVWRKCRPNMPHQRSTTTSRRRLEVTAISQEALFEDKKAFGARISGF</sequence>